<dbReference type="GO" id="GO:0008289">
    <property type="term" value="F:lipid binding"/>
    <property type="evidence" value="ECO:0007669"/>
    <property type="project" value="UniProtKB-KW"/>
</dbReference>
<dbReference type="AlphaFoldDB" id="A0A7L4YJW1"/>
<protein>
    <submittedName>
        <fullName evidence="2">DegV family EDD domain-containing protein</fullName>
    </submittedName>
</protein>
<proteinExistence type="predicted"/>
<dbReference type="PANTHER" id="PTHR33434">
    <property type="entry name" value="DEGV DOMAIN-CONTAINING PROTEIN DR_1986-RELATED"/>
    <property type="match status" value="1"/>
</dbReference>
<keyword evidence="3" id="KW-1185">Reference proteome</keyword>
<keyword evidence="1" id="KW-0446">Lipid-binding</keyword>
<sequence length="300" mass="31481">MAQGIVVVTDSTAYLPADAIAALPIEIVPLHVIMGDESGADGIEVTPEDVVRALGDRSISVSTSRPTPEQFVQTYQRLLDAGYERIVSVHISSELSGTWDAARLAAQQINGDYDGDIVRVVDSRLAAMALGFPVLMAARRAAAGGTLDEVYETAVAASEHPTNIFYVDTLEYLRRGGRIGAAQALVGTALAVKPLLHLQDGRIVPLEKVRTSARAIARMKAIAVEAARAESGQVLVAVHHLAAREKAEALREELVEAIPNADEILISEIGAVLGAHVGPGMLAIIVVPVGDPAGIEPAAS</sequence>
<organism evidence="2 3">
    <name type="scientific">Epidermidibacterium keratini</name>
    <dbReference type="NCBI Taxonomy" id="1891644"/>
    <lineage>
        <taxon>Bacteria</taxon>
        <taxon>Bacillati</taxon>
        <taxon>Actinomycetota</taxon>
        <taxon>Actinomycetes</taxon>
        <taxon>Sporichthyales</taxon>
        <taxon>Sporichthyaceae</taxon>
        <taxon>Epidermidibacterium</taxon>
    </lineage>
</organism>
<dbReference type="OrthoDB" id="9760324at2"/>
<dbReference type="RefSeq" id="WP_159542725.1">
    <property type="nucleotide sequence ID" value="NZ_CP047156.1"/>
</dbReference>
<dbReference type="Gene3D" id="3.30.1180.10">
    <property type="match status" value="1"/>
</dbReference>
<reference evidence="2 3" key="1">
    <citation type="journal article" date="2018" name="Int. J. Syst. Evol. Microbiol.">
        <title>Epidermidibacterium keratini gen. nov., sp. nov., a member of the family Sporichthyaceae, isolated from keratin epidermis.</title>
        <authorList>
            <person name="Lee D.G."/>
            <person name="Trujillo M.E."/>
            <person name="Kang S."/>
            <person name="Nam J.J."/>
            <person name="Kim Y.J."/>
        </authorList>
    </citation>
    <scope>NUCLEOTIDE SEQUENCE [LARGE SCALE GENOMIC DNA]</scope>
    <source>
        <strain evidence="2 3">EPI-7</strain>
    </source>
</reference>
<dbReference type="KEGG" id="eke:EK0264_02965"/>
<dbReference type="Proteomes" id="UP000463857">
    <property type="component" value="Chromosome"/>
</dbReference>
<dbReference type="Pfam" id="PF02645">
    <property type="entry name" value="DegV"/>
    <property type="match status" value="1"/>
</dbReference>
<dbReference type="NCBIfam" id="TIGR00762">
    <property type="entry name" value="DegV"/>
    <property type="match status" value="1"/>
</dbReference>
<dbReference type="InterPro" id="IPR050270">
    <property type="entry name" value="DegV_domain_contain"/>
</dbReference>
<accession>A0A7L4YJW1</accession>
<evidence type="ECO:0000256" key="1">
    <source>
        <dbReference type="ARBA" id="ARBA00023121"/>
    </source>
</evidence>
<dbReference type="SUPFAM" id="SSF82549">
    <property type="entry name" value="DAK1/DegV-like"/>
    <property type="match status" value="1"/>
</dbReference>
<evidence type="ECO:0000313" key="3">
    <source>
        <dbReference type="Proteomes" id="UP000463857"/>
    </source>
</evidence>
<evidence type="ECO:0000313" key="2">
    <source>
        <dbReference type="EMBL" id="QHB99347.1"/>
    </source>
</evidence>
<dbReference type="PROSITE" id="PS51482">
    <property type="entry name" value="DEGV"/>
    <property type="match status" value="1"/>
</dbReference>
<dbReference type="PANTHER" id="PTHR33434:SF2">
    <property type="entry name" value="FATTY ACID-BINDING PROTEIN TM_1468"/>
    <property type="match status" value="1"/>
</dbReference>
<dbReference type="EMBL" id="CP047156">
    <property type="protein sequence ID" value="QHB99347.1"/>
    <property type="molecule type" value="Genomic_DNA"/>
</dbReference>
<dbReference type="InterPro" id="IPR043168">
    <property type="entry name" value="DegV_C"/>
</dbReference>
<dbReference type="InterPro" id="IPR003797">
    <property type="entry name" value="DegV"/>
</dbReference>
<dbReference type="InParanoid" id="A0A7L4YJW1"/>
<dbReference type="Gene3D" id="3.40.50.10170">
    <property type="match status" value="1"/>
</dbReference>
<gene>
    <name evidence="2" type="ORF">EK0264_02965</name>
</gene>
<name>A0A7L4YJW1_9ACTN</name>